<feature type="region of interest" description="Disordered" evidence="2">
    <location>
        <begin position="261"/>
        <end position="474"/>
    </location>
</feature>
<feature type="coiled-coil region" evidence="1">
    <location>
        <begin position="133"/>
        <end position="200"/>
    </location>
</feature>
<accession>A0A6P4HTQ3</accession>
<evidence type="ECO:0000256" key="1">
    <source>
        <dbReference type="SAM" id="Coils"/>
    </source>
</evidence>
<protein>
    <submittedName>
        <fullName evidence="4">Clumping factor B</fullName>
    </submittedName>
    <submittedName>
        <fullName evidence="5 6">Neurofilament medium polypeptide</fullName>
    </submittedName>
</protein>
<dbReference type="RefSeq" id="XP_017018995.1">
    <property type="nucleotide sequence ID" value="XM_017163506.1"/>
</dbReference>
<evidence type="ECO:0000313" key="5">
    <source>
        <dbReference type="RefSeq" id="XP_070140660.1"/>
    </source>
</evidence>
<feature type="compositionally biased region" description="Basic and acidic residues" evidence="2">
    <location>
        <begin position="527"/>
        <end position="541"/>
    </location>
</feature>
<organism evidence="3 4">
    <name type="scientific">Drosophila kikkawai</name>
    <name type="common">Fruit fly</name>
    <dbReference type="NCBI Taxonomy" id="30033"/>
    <lineage>
        <taxon>Eukaryota</taxon>
        <taxon>Metazoa</taxon>
        <taxon>Ecdysozoa</taxon>
        <taxon>Arthropoda</taxon>
        <taxon>Hexapoda</taxon>
        <taxon>Insecta</taxon>
        <taxon>Pterygota</taxon>
        <taxon>Neoptera</taxon>
        <taxon>Endopterygota</taxon>
        <taxon>Diptera</taxon>
        <taxon>Brachycera</taxon>
        <taxon>Muscomorpha</taxon>
        <taxon>Ephydroidea</taxon>
        <taxon>Drosophilidae</taxon>
        <taxon>Drosophila</taxon>
        <taxon>Sophophora</taxon>
    </lineage>
</organism>
<sequence>MQLAKSKGLAIGARKMENFPIANSFLKKSYLQNDEIKALLTEFEEALDGNRKVRQELSAIRVELERLQFESSLFNQVIHVSADEKNTATMMYESVTACYGKIVQIEKLFHQVGMKNILHYAVITKEEQTRREINAIKEAFAKESKQLDALESRSAVKKFRQLQITLKSSQNNLAVLQQEVDNMERQMRNKMKKATDYRNQKIVHILQTRKLIIQLESKSPGLAGSQPRLDLNRIKRPSTTPIGSPAISILQPALDFLSKFMHTSDDDTNSDPENDADRRISAPSPSKHVRFVPSPDLESIHIVDRLSSMSTDDDSVERADPKPDSGNGSKKLRQMTEDVQNSMEFKDCEELELESEDDAEEAQGDEDLEMDSDEQESSSDDKSDAEVDFKADEAQGDEDLKMDSDEQESSSDDKSDAEGTKKNGSTQPKMVLQWEESEKEDESDGSWDEKDKESQSVNNSKVEATPSGATAKFTFTPEDSASKYSRFKLTASQKISHDAMDVDCQEASDENEIFAIPMAQPKPTQSKRQDSESPRSSDRADSMLNFSEPNCEFNDDFWPTKHTNAGQFYNL</sequence>
<evidence type="ECO:0000313" key="4">
    <source>
        <dbReference type="RefSeq" id="XP_017018995.1"/>
    </source>
</evidence>
<feature type="compositionally biased region" description="Basic and acidic residues" evidence="2">
    <location>
        <begin position="411"/>
        <end position="421"/>
    </location>
</feature>
<feature type="compositionally biased region" description="Acidic residues" evidence="2">
    <location>
        <begin position="435"/>
        <end position="446"/>
    </location>
</feature>
<keyword evidence="1" id="KW-0175">Coiled coil</keyword>
<evidence type="ECO:0000256" key="2">
    <source>
        <dbReference type="SAM" id="MobiDB-lite"/>
    </source>
</evidence>
<gene>
    <name evidence="4" type="primary">LOC108072403</name>
    <name evidence="5 6" type="synonym">corolla</name>
</gene>
<reference evidence="4" key="1">
    <citation type="submission" date="2025-04" db="UniProtKB">
        <authorList>
            <consortium name="RefSeq"/>
        </authorList>
    </citation>
    <scope>IDENTIFICATION</scope>
    <source>
        <strain evidence="3 5">14028-0561.14</strain>
        <tissue evidence="5">Whole fly</tissue>
    </source>
</reference>
<feature type="compositionally biased region" description="Acidic residues" evidence="2">
    <location>
        <begin position="347"/>
        <end position="378"/>
    </location>
</feature>
<dbReference type="RefSeq" id="XP_070140660.1">
    <property type="nucleotide sequence ID" value="XM_070284559.1"/>
</dbReference>
<proteinExistence type="predicted"/>
<reference evidence="3 6" key="2">
    <citation type="submission" date="2025-05" db="UniProtKB">
        <authorList>
            <consortium name="RefSeq"/>
        </authorList>
    </citation>
    <scope>NUCLEOTIDE SEQUENCE [LARGE SCALE GENOMIC DNA]</scope>
    <source>
        <strain evidence="3 6">14028-0561.14</strain>
        <tissue evidence="6">Whole fly</tissue>
    </source>
</reference>
<dbReference type="RefSeq" id="XP_070140661.1">
    <property type="nucleotide sequence ID" value="XM_070284560.1"/>
</dbReference>
<dbReference type="AlphaFoldDB" id="A0A6P4HTQ3"/>
<evidence type="ECO:0000313" key="3">
    <source>
        <dbReference type="Proteomes" id="UP001652661"/>
    </source>
</evidence>
<dbReference type="Proteomes" id="UP001652661">
    <property type="component" value="Chromosome 2R"/>
</dbReference>
<dbReference type="GeneID" id="108072403"/>
<feature type="compositionally biased region" description="Basic and acidic residues" evidence="2">
    <location>
        <begin position="379"/>
        <end position="404"/>
    </location>
</feature>
<feature type="region of interest" description="Disordered" evidence="2">
    <location>
        <begin position="515"/>
        <end position="546"/>
    </location>
</feature>
<name>A0A6P4HTQ3_DROKI</name>
<evidence type="ECO:0000313" key="6">
    <source>
        <dbReference type="RefSeq" id="XP_070140661.1"/>
    </source>
</evidence>
<keyword evidence="3" id="KW-1185">Reference proteome</keyword>
<dbReference type="OrthoDB" id="7871835at2759"/>